<evidence type="ECO:0000256" key="1">
    <source>
        <dbReference type="SAM" id="Phobius"/>
    </source>
</evidence>
<dbReference type="EMBL" id="JAOQBH010000005">
    <property type="protein sequence ID" value="KAJ4136503.1"/>
    <property type="molecule type" value="Genomic_DNA"/>
</dbReference>
<keyword evidence="1" id="KW-0812">Transmembrane</keyword>
<accession>A0ABQ8RJK1</accession>
<reference evidence="2" key="1">
    <citation type="submission" date="2022-09" db="EMBL/GenBank/DDBJ databases">
        <title>Fusarium specimens isolated from Avocado Roots.</title>
        <authorList>
            <person name="Stajich J."/>
            <person name="Roper C."/>
            <person name="Heimlech-Rivalta G."/>
        </authorList>
    </citation>
    <scope>NUCLEOTIDE SEQUENCE</scope>
    <source>
        <strain evidence="2">CF00095</strain>
    </source>
</reference>
<name>A0ABQ8RJK1_FUSEQ</name>
<keyword evidence="1" id="KW-0472">Membrane</keyword>
<feature type="transmembrane region" description="Helical" evidence="1">
    <location>
        <begin position="142"/>
        <end position="162"/>
    </location>
</feature>
<keyword evidence="3" id="KW-1185">Reference proteome</keyword>
<keyword evidence="1" id="KW-1133">Transmembrane helix</keyword>
<gene>
    <name evidence="2" type="ORF">NW768_004117</name>
</gene>
<evidence type="ECO:0000313" key="2">
    <source>
        <dbReference type="EMBL" id="KAJ4136503.1"/>
    </source>
</evidence>
<proteinExistence type="predicted"/>
<feature type="transmembrane region" description="Helical" evidence="1">
    <location>
        <begin position="258"/>
        <end position="277"/>
    </location>
</feature>
<evidence type="ECO:0000313" key="3">
    <source>
        <dbReference type="Proteomes" id="UP001152024"/>
    </source>
</evidence>
<comment type="caution">
    <text evidence="2">The sequence shown here is derived from an EMBL/GenBank/DDBJ whole genome shotgun (WGS) entry which is preliminary data.</text>
</comment>
<feature type="transmembrane region" description="Helical" evidence="1">
    <location>
        <begin position="168"/>
        <end position="188"/>
    </location>
</feature>
<feature type="transmembrane region" description="Helical" evidence="1">
    <location>
        <begin position="289"/>
        <end position="309"/>
    </location>
</feature>
<dbReference type="Proteomes" id="UP001152024">
    <property type="component" value="Unassembled WGS sequence"/>
</dbReference>
<sequence>MEGWNTKPFNSLRHIAPWTPIPLFAESLRVQHALISAVMTRHSMSTCLTGCIRDFRRLWNIDYLELFGRSDSPRLPSVTSVRHGNAFDLANGAFLEAAGIVRLHDPMISKPEATEAFRETNVYVSFVTPSDPMIAKKSSAKLWAVMLLSLFEMAFALVITAILIQRRILLGTALLICVTLSQIFCIVLRMANDPIFANQAAIHSDREATVANGAALDVHVIADSWNSSRISVICGYSSQLHALSNIPIRITRPFILKWASRSLALILTIQAALLAATTNAEGEERFSSLVWLAFYVFTLLLNKALHLLIGPENLLEKQPATAEMTGPLHFSSRRSALVFISMLPVSNKADRWAWWDVYMPDNDRRRSFQDEIERSALFHNASKWQHHGSDSLKHERPDSEISAISQSLVKEAYEVLISDPCSTLLRQYLEAVFPRTEKALTTKFV</sequence>
<organism evidence="2 3">
    <name type="scientific">Fusarium equiseti</name>
    <name type="common">Fusarium scirpi</name>
    <dbReference type="NCBI Taxonomy" id="61235"/>
    <lineage>
        <taxon>Eukaryota</taxon>
        <taxon>Fungi</taxon>
        <taxon>Dikarya</taxon>
        <taxon>Ascomycota</taxon>
        <taxon>Pezizomycotina</taxon>
        <taxon>Sordariomycetes</taxon>
        <taxon>Hypocreomycetidae</taxon>
        <taxon>Hypocreales</taxon>
        <taxon>Nectriaceae</taxon>
        <taxon>Fusarium</taxon>
        <taxon>Fusarium incarnatum-equiseti species complex</taxon>
    </lineage>
</organism>
<protein>
    <submittedName>
        <fullName evidence="2">Uncharacterized protein</fullName>
    </submittedName>
</protein>